<comment type="caution">
    <text evidence="11">The sequence shown here is derived from an EMBL/GenBank/DDBJ whole genome shotgun (WGS) entry which is preliminary data.</text>
</comment>
<feature type="transmembrane region" description="Helical" evidence="8">
    <location>
        <begin position="41"/>
        <end position="60"/>
    </location>
</feature>
<dbReference type="Pfam" id="PF25963">
    <property type="entry name" value="Beta-barrel_AAEA"/>
    <property type="match status" value="1"/>
</dbReference>
<evidence type="ECO:0000256" key="8">
    <source>
        <dbReference type="SAM" id="Phobius"/>
    </source>
</evidence>
<gene>
    <name evidence="11" type="ORF">DWU98_03920</name>
</gene>
<dbReference type="PANTHER" id="PTHR30386:SF26">
    <property type="entry name" value="TRANSPORT PROTEIN COMB"/>
    <property type="match status" value="1"/>
</dbReference>
<evidence type="ECO:0000256" key="1">
    <source>
        <dbReference type="ARBA" id="ARBA00004167"/>
    </source>
</evidence>
<evidence type="ECO:0000259" key="10">
    <source>
        <dbReference type="Pfam" id="PF25963"/>
    </source>
</evidence>
<evidence type="ECO:0000259" key="9">
    <source>
        <dbReference type="Pfam" id="PF25917"/>
    </source>
</evidence>
<evidence type="ECO:0000256" key="7">
    <source>
        <dbReference type="SAM" id="MobiDB-lite"/>
    </source>
</evidence>
<dbReference type="Pfam" id="PF25917">
    <property type="entry name" value="BSH_RND"/>
    <property type="match status" value="1"/>
</dbReference>
<protein>
    <submittedName>
        <fullName evidence="11">HlyD family secretion protein</fullName>
    </submittedName>
</protein>
<comment type="subcellular location">
    <subcellularLocation>
        <location evidence="1">Membrane</location>
        <topology evidence="1">Single-pass membrane protein</topology>
    </subcellularLocation>
</comment>
<evidence type="ECO:0000256" key="6">
    <source>
        <dbReference type="SAM" id="Coils"/>
    </source>
</evidence>
<evidence type="ECO:0000313" key="12">
    <source>
        <dbReference type="Proteomes" id="UP000254258"/>
    </source>
</evidence>
<dbReference type="InterPro" id="IPR050739">
    <property type="entry name" value="MFP"/>
</dbReference>
<accession>A0A370X5E6</accession>
<feature type="domain" description="Multidrug resistance protein MdtA-like barrel-sandwich hybrid" evidence="9">
    <location>
        <begin position="77"/>
        <end position="278"/>
    </location>
</feature>
<sequence>MACGRRTPARDWEQLDMSTTETKEEAAPAPARRPLPRKTRVALSLAAIALLVSGVAYAVMSGRDVSTDDAYTDGRAIVVAPHVAGYVSDLDVTDNQFVHQGQVLVRIQCSDYLAAREHAQGALQSAQGQLAVAQADLELAKITYPAKYAATKAALTTERANLFKAQSEFIRQHDIPKEATTSHDIDFATASRNAAEGDVAQAEAESRMAKPVDLDIAQAQAHVEQLQGAVKGAQGDLDQARLNVGWCDVTAPQDGWITKRGVEKGDYVQVGQQLFAIVSPQVWVTANFKETQLTHMHPGQHVSIAIDAYPNLELKGHVDSIQAGSGGKFTAFPAENATGNFVKIVQRVPVKIVIDSGLNPKQPLPLNLSVEPTVELQ</sequence>
<organism evidence="11 12">
    <name type="scientific">Dyella monticola</name>
    <dbReference type="NCBI Taxonomy" id="1927958"/>
    <lineage>
        <taxon>Bacteria</taxon>
        <taxon>Pseudomonadati</taxon>
        <taxon>Pseudomonadota</taxon>
        <taxon>Gammaproteobacteria</taxon>
        <taxon>Lysobacterales</taxon>
        <taxon>Rhodanobacteraceae</taxon>
        <taxon>Dyella</taxon>
    </lineage>
</organism>
<evidence type="ECO:0000256" key="4">
    <source>
        <dbReference type="ARBA" id="ARBA00022989"/>
    </source>
</evidence>
<dbReference type="InterPro" id="IPR058625">
    <property type="entry name" value="MdtA-like_BSH"/>
</dbReference>
<dbReference type="GO" id="GO:0016020">
    <property type="term" value="C:membrane"/>
    <property type="evidence" value="ECO:0007669"/>
    <property type="project" value="UniProtKB-SubCell"/>
</dbReference>
<evidence type="ECO:0000256" key="5">
    <source>
        <dbReference type="ARBA" id="ARBA00023136"/>
    </source>
</evidence>
<evidence type="ECO:0000256" key="2">
    <source>
        <dbReference type="ARBA" id="ARBA00009477"/>
    </source>
</evidence>
<comment type="similarity">
    <text evidence="2">Belongs to the membrane fusion protein (MFP) (TC 8.A.1) family.</text>
</comment>
<dbReference type="Gene3D" id="1.10.287.470">
    <property type="entry name" value="Helix hairpin bin"/>
    <property type="match status" value="1"/>
</dbReference>
<dbReference type="EMBL" id="QRBE01000002">
    <property type="protein sequence ID" value="RDS83500.1"/>
    <property type="molecule type" value="Genomic_DNA"/>
</dbReference>
<keyword evidence="5 8" id="KW-0472">Membrane</keyword>
<keyword evidence="3 8" id="KW-0812">Transmembrane</keyword>
<dbReference type="Proteomes" id="UP000254258">
    <property type="component" value="Unassembled WGS sequence"/>
</dbReference>
<evidence type="ECO:0000256" key="3">
    <source>
        <dbReference type="ARBA" id="ARBA00022692"/>
    </source>
</evidence>
<feature type="domain" description="p-hydroxybenzoic acid efflux pump subunit AaeA-like beta-barrel" evidence="10">
    <location>
        <begin position="283"/>
        <end position="356"/>
    </location>
</feature>
<name>A0A370X5E6_9GAMM</name>
<feature type="region of interest" description="Disordered" evidence="7">
    <location>
        <begin position="1"/>
        <end position="34"/>
    </location>
</feature>
<reference evidence="11 12" key="1">
    <citation type="submission" date="2018-07" db="EMBL/GenBank/DDBJ databases">
        <title>Dyella monticola sp. nov. and Dyella psychrodurans sp. nov. isolated from monsoon evergreen broad-leaved forest soil of Dinghu Mountain, China.</title>
        <authorList>
            <person name="Gao Z."/>
            <person name="Qiu L."/>
        </authorList>
    </citation>
    <scope>NUCLEOTIDE SEQUENCE [LARGE SCALE GENOMIC DNA]</scope>
    <source>
        <strain evidence="11 12">4G-K06</strain>
    </source>
</reference>
<evidence type="ECO:0000313" key="11">
    <source>
        <dbReference type="EMBL" id="RDS83500.1"/>
    </source>
</evidence>
<dbReference type="Gene3D" id="2.40.50.100">
    <property type="match status" value="1"/>
</dbReference>
<proteinExistence type="inferred from homology"/>
<dbReference type="PANTHER" id="PTHR30386">
    <property type="entry name" value="MEMBRANE FUSION SUBUNIT OF EMRAB-TOLC MULTIDRUG EFFLUX PUMP"/>
    <property type="match status" value="1"/>
</dbReference>
<feature type="coiled-coil region" evidence="6">
    <location>
        <begin position="185"/>
        <end position="243"/>
    </location>
</feature>
<dbReference type="InterPro" id="IPR058634">
    <property type="entry name" value="AaeA-lik-b-barrel"/>
</dbReference>
<keyword evidence="6" id="KW-0175">Coiled coil</keyword>
<keyword evidence="12" id="KW-1185">Reference proteome</keyword>
<dbReference type="SUPFAM" id="SSF111369">
    <property type="entry name" value="HlyD-like secretion proteins"/>
    <property type="match status" value="2"/>
</dbReference>
<dbReference type="Gene3D" id="2.40.30.170">
    <property type="match status" value="1"/>
</dbReference>
<dbReference type="AlphaFoldDB" id="A0A370X5E6"/>
<keyword evidence="4 8" id="KW-1133">Transmembrane helix</keyword>